<name>A0A1T4KLN0_9HYPH</name>
<evidence type="ECO:0000313" key="8">
    <source>
        <dbReference type="Proteomes" id="UP000190092"/>
    </source>
</evidence>
<dbReference type="InterPro" id="IPR006140">
    <property type="entry name" value="D-isomer_DH_NAD-bd"/>
</dbReference>
<keyword evidence="3" id="KW-0520">NAD</keyword>
<dbReference type="PANTHER" id="PTHR10996">
    <property type="entry name" value="2-HYDROXYACID DEHYDROGENASE-RELATED"/>
    <property type="match status" value="1"/>
</dbReference>
<dbReference type="Pfam" id="PF00389">
    <property type="entry name" value="2-Hacid_dh"/>
    <property type="match status" value="1"/>
</dbReference>
<dbReference type="GO" id="GO:0030267">
    <property type="term" value="F:glyoxylate reductase (NADPH) activity"/>
    <property type="evidence" value="ECO:0007669"/>
    <property type="project" value="TreeGrafter"/>
</dbReference>
<dbReference type="SUPFAM" id="SSF52283">
    <property type="entry name" value="Formate/glycerate dehydrogenase catalytic domain-like"/>
    <property type="match status" value="1"/>
</dbReference>
<evidence type="ECO:0000256" key="1">
    <source>
        <dbReference type="ARBA" id="ARBA00005854"/>
    </source>
</evidence>
<comment type="similarity">
    <text evidence="1 4">Belongs to the D-isomer specific 2-hydroxyacid dehydrogenase family.</text>
</comment>
<dbReference type="EMBL" id="FUWJ01000001">
    <property type="protein sequence ID" value="SJZ43304.1"/>
    <property type="molecule type" value="Genomic_DNA"/>
</dbReference>
<dbReference type="InterPro" id="IPR050223">
    <property type="entry name" value="D-isomer_2-hydroxyacid_DH"/>
</dbReference>
<reference evidence="8" key="1">
    <citation type="submission" date="2017-02" db="EMBL/GenBank/DDBJ databases">
        <authorList>
            <person name="Varghese N."/>
            <person name="Submissions S."/>
        </authorList>
    </citation>
    <scope>NUCLEOTIDE SEQUENCE [LARGE SCALE GENOMIC DNA]</scope>
    <source>
        <strain evidence="8">ATCC 27094</strain>
    </source>
</reference>
<gene>
    <name evidence="7" type="ORF">SAMN02745126_01035</name>
</gene>
<evidence type="ECO:0000256" key="2">
    <source>
        <dbReference type="ARBA" id="ARBA00023002"/>
    </source>
</evidence>
<dbReference type="STRING" id="225324.SAMN02745126_01035"/>
<dbReference type="Pfam" id="PF02826">
    <property type="entry name" value="2-Hacid_dh_C"/>
    <property type="match status" value="1"/>
</dbReference>
<feature type="domain" description="D-isomer specific 2-hydroxyacid dehydrogenase NAD-binding" evidence="6">
    <location>
        <begin position="115"/>
        <end position="290"/>
    </location>
</feature>
<evidence type="ECO:0000313" key="7">
    <source>
        <dbReference type="EMBL" id="SJZ43304.1"/>
    </source>
</evidence>
<protein>
    <submittedName>
        <fullName evidence="7">Lactate dehydrogenase</fullName>
    </submittedName>
</protein>
<dbReference type="GO" id="GO:0016618">
    <property type="term" value="F:hydroxypyruvate reductase [NAD(P)H] activity"/>
    <property type="evidence" value="ECO:0007669"/>
    <property type="project" value="TreeGrafter"/>
</dbReference>
<organism evidence="7 8">
    <name type="scientific">Enhydrobacter aerosaccus</name>
    <dbReference type="NCBI Taxonomy" id="225324"/>
    <lineage>
        <taxon>Bacteria</taxon>
        <taxon>Pseudomonadati</taxon>
        <taxon>Pseudomonadota</taxon>
        <taxon>Alphaproteobacteria</taxon>
        <taxon>Hyphomicrobiales</taxon>
        <taxon>Enhydrobacter</taxon>
    </lineage>
</organism>
<dbReference type="InterPro" id="IPR036291">
    <property type="entry name" value="NAD(P)-bd_dom_sf"/>
</dbReference>
<dbReference type="PANTHER" id="PTHR10996:SF283">
    <property type="entry name" value="GLYOXYLATE_HYDROXYPYRUVATE REDUCTASE B"/>
    <property type="match status" value="1"/>
</dbReference>
<dbReference type="GO" id="GO:0051287">
    <property type="term" value="F:NAD binding"/>
    <property type="evidence" value="ECO:0007669"/>
    <property type="project" value="InterPro"/>
</dbReference>
<evidence type="ECO:0000256" key="3">
    <source>
        <dbReference type="ARBA" id="ARBA00023027"/>
    </source>
</evidence>
<dbReference type="PROSITE" id="PS00671">
    <property type="entry name" value="D_2_HYDROXYACID_DH_3"/>
    <property type="match status" value="1"/>
</dbReference>
<evidence type="ECO:0000256" key="4">
    <source>
        <dbReference type="RuleBase" id="RU003719"/>
    </source>
</evidence>
<sequence>MSNRKPRVFATRHFPPDVESRLTANFDAVLNPEDRPFDGPALAKATEGCDAILCAAGDALNAATIGVLPSSIRMIATFSVGYEHVDVGAAAARNILVSNTPDVLTDATADITMLCLLGAARRAHEGTTMLRTHSWVGWSPTQLMGVHVTGKRLGILGMGRIGQAVADRARAFRMTIHYNNRSRLPPDLEKGAIFHADADEMLAHCDFLSINAPLTPATRKWVNAERIARLPRGAVVVNTARGGVVDDEALIAALKTGHLAAAGLDVFDGEPRIHQGYYTLENAFLLPHMGSATVETRNAMGFKALDNLEAYLLRGQTPPDLVRVSS</sequence>
<feature type="domain" description="D-isomer specific 2-hydroxyacid dehydrogenase catalytic" evidence="5">
    <location>
        <begin position="41"/>
        <end position="322"/>
    </location>
</feature>
<dbReference type="Gene3D" id="3.40.50.720">
    <property type="entry name" value="NAD(P)-binding Rossmann-like Domain"/>
    <property type="match status" value="2"/>
</dbReference>
<dbReference type="AlphaFoldDB" id="A0A1T4KLN0"/>
<dbReference type="InterPro" id="IPR006139">
    <property type="entry name" value="D-isomer_2_OHA_DH_cat_dom"/>
</dbReference>
<keyword evidence="8" id="KW-1185">Reference proteome</keyword>
<dbReference type="InterPro" id="IPR029753">
    <property type="entry name" value="D-isomer_DH_CS"/>
</dbReference>
<keyword evidence="2 4" id="KW-0560">Oxidoreductase</keyword>
<evidence type="ECO:0000259" key="5">
    <source>
        <dbReference type="Pfam" id="PF00389"/>
    </source>
</evidence>
<proteinExistence type="inferred from homology"/>
<dbReference type="FunFam" id="3.40.50.720:FF:000203">
    <property type="entry name" value="D-3-phosphoglycerate dehydrogenase (SerA)"/>
    <property type="match status" value="1"/>
</dbReference>
<evidence type="ECO:0000259" key="6">
    <source>
        <dbReference type="Pfam" id="PF02826"/>
    </source>
</evidence>
<dbReference type="Proteomes" id="UP000190092">
    <property type="component" value="Unassembled WGS sequence"/>
</dbReference>
<dbReference type="GO" id="GO:0005829">
    <property type="term" value="C:cytosol"/>
    <property type="evidence" value="ECO:0007669"/>
    <property type="project" value="TreeGrafter"/>
</dbReference>
<dbReference type="RefSeq" id="WP_085932709.1">
    <property type="nucleotide sequence ID" value="NZ_FUWJ01000001.1"/>
</dbReference>
<dbReference type="OrthoDB" id="9793626at2"/>
<dbReference type="SUPFAM" id="SSF51735">
    <property type="entry name" value="NAD(P)-binding Rossmann-fold domains"/>
    <property type="match status" value="1"/>
</dbReference>
<accession>A0A1T4KLN0</accession>
<dbReference type="CDD" id="cd05301">
    <property type="entry name" value="GDH"/>
    <property type="match status" value="1"/>
</dbReference>